<dbReference type="GO" id="GO:0051539">
    <property type="term" value="F:4 iron, 4 sulfur cluster binding"/>
    <property type="evidence" value="ECO:0007669"/>
    <property type="project" value="UniProtKB-KW"/>
</dbReference>
<dbReference type="SUPFAM" id="SSF54862">
    <property type="entry name" value="4Fe-4S ferredoxins"/>
    <property type="match status" value="1"/>
</dbReference>
<dbReference type="EMBL" id="JACRTA010000001">
    <property type="protein sequence ID" value="MBC8567705.1"/>
    <property type="molecule type" value="Genomic_DNA"/>
</dbReference>
<organism evidence="7 8">
    <name type="scientific">Lentihominibacter hominis</name>
    <dbReference type="NCBI Taxonomy" id="2763645"/>
    <lineage>
        <taxon>Bacteria</taxon>
        <taxon>Bacillati</taxon>
        <taxon>Bacillota</taxon>
        <taxon>Clostridia</taxon>
        <taxon>Peptostreptococcales</taxon>
        <taxon>Anaerovoracaceae</taxon>
        <taxon>Lentihominibacter</taxon>
    </lineage>
</organism>
<dbReference type="InterPro" id="IPR007202">
    <property type="entry name" value="4Fe-4S_dom"/>
</dbReference>
<keyword evidence="8" id="KW-1185">Reference proteome</keyword>
<dbReference type="PANTHER" id="PTHR43560">
    <property type="entry name" value="ION-TRANSLOCATING OXIDOREDUCTASE COMPLEX SUBUNIT B"/>
    <property type="match status" value="1"/>
</dbReference>
<dbReference type="Pfam" id="PF12838">
    <property type="entry name" value="Fer4_7"/>
    <property type="match status" value="1"/>
</dbReference>
<protein>
    <submittedName>
        <fullName evidence="7">RnfABCDGE type electron transport complex subunit B</fullName>
    </submittedName>
</protein>
<accession>A0A926I928</accession>
<evidence type="ECO:0000256" key="4">
    <source>
        <dbReference type="ARBA" id="ARBA00023014"/>
    </source>
</evidence>
<keyword evidence="2" id="KW-0479">Metal-binding</keyword>
<sequence length="240" mass="25750">MYVTVDERVAAIREVLPGANCGACGFKGCDDYAAAFSKDPGLSTALCPVGGAEVATQIAGIMGEDAAEAEPKVAMVMCQGSYGVTRQIMEDDRIYTCKEAKMFYGGQWACPYGCLGLGDCYNVCKFEAVTVCNGVAKIDREKCVGCGACEEACPNNIISMVKKKNLVFVACKSLEKGAKTRKLCSMGCIGCMKCQKICKFDAVRVENNVAKVDLEACRNCGMCEKECPTGAIVNYRKRKV</sequence>
<feature type="domain" description="4Fe-4S" evidence="6">
    <location>
        <begin position="4"/>
        <end position="64"/>
    </location>
</feature>
<keyword evidence="4" id="KW-0411">Iron-sulfur</keyword>
<name>A0A926I928_9FIRM</name>
<dbReference type="Gene3D" id="3.30.70.20">
    <property type="match status" value="2"/>
</dbReference>
<evidence type="ECO:0000256" key="1">
    <source>
        <dbReference type="ARBA" id="ARBA00022485"/>
    </source>
</evidence>
<dbReference type="Proteomes" id="UP000610862">
    <property type="component" value="Unassembled WGS sequence"/>
</dbReference>
<evidence type="ECO:0000259" key="6">
    <source>
        <dbReference type="PROSITE" id="PS51656"/>
    </source>
</evidence>
<dbReference type="PROSITE" id="PS00198">
    <property type="entry name" value="4FE4S_FER_1"/>
    <property type="match status" value="2"/>
</dbReference>
<dbReference type="AlphaFoldDB" id="A0A926I928"/>
<evidence type="ECO:0000256" key="2">
    <source>
        <dbReference type="ARBA" id="ARBA00022723"/>
    </source>
</evidence>
<dbReference type="Pfam" id="PF04060">
    <property type="entry name" value="FeS"/>
    <property type="match status" value="1"/>
</dbReference>
<keyword evidence="3" id="KW-0408">Iron</keyword>
<feature type="domain" description="4Fe-4S ferredoxin-type" evidence="5">
    <location>
        <begin position="208"/>
        <end position="238"/>
    </location>
</feature>
<dbReference type="GO" id="GO:0046872">
    <property type="term" value="F:metal ion binding"/>
    <property type="evidence" value="ECO:0007669"/>
    <property type="project" value="UniProtKB-KW"/>
</dbReference>
<feature type="domain" description="4Fe-4S ferredoxin-type" evidence="5">
    <location>
        <begin position="134"/>
        <end position="163"/>
    </location>
</feature>
<dbReference type="Pfam" id="PF00037">
    <property type="entry name" value="Fer4"/>
    <property type="match status" value="1"/>
</dbReference>
<dbReference type="PROSITE" id="PS51656">
    <property type="entry name" value="4FE4S"/>
    <property type="match status" value="1"/>
</dbReference>
<dbReference type="CDD" id="cd10549">
    <property type="entry name" value="MtMvhB_like"/>
    <property type="match status" value="1"/>
</dbReference>
<evidence type="ECO:0000256" key="3">
    <source>
        <dbReference type="ARBA" id="ARBA00023004"/>
    </source>
</evidence>
<evidence type="ECO:0000313" key="7">
    <source>
        <dbReference type="EMBL" id="MBC8567705.1"/>
    </source>
</evidence>
<gene>
    <name evidence="7" type="ORF">H8692_02865</name>
</gene>
<dbReference type="InterPro" id="IPR017900">
    <property type="entry name" value="4Fe4S_Fe_S_CS"/>
</dbReference>
<dbReference type="InterPro" id="IPR017896">
    <property type="entry name" value="4Fe4S_Fe-S-bd"/>
</dbReference>
<evidence type="ECO:0000313" key="8">
    <source>
        <dbReference type="Proteomes" id="UP000610862"/>
    </source>
</evidence>
<dbReference type="Gene3D" id="1.10.15.40">
    <property type="entry name" value="Electron transport complex subunit B, putative Fe-S cluster"/>
    <property type="match status" value="1"/>
</dbReference>
<proteinExistence type="predicted"/>
<comment type="caution">
    <text evidence="7">The sequence shown here is derived from an EMBL/GenBank/DDBJ whole genome shotgun (WGS) entry which is preliminary data.</text>
</comment>
<keyword evidence="1" id="KW-0004">4Fe-4S</keyword>
<reference evidence="7" key="1">
    <citation type="submission" date="2020-08" db="EMBL/GenBank/DDBJ databases">
        <title>Genome public.</title>
        <authorList>
            <person name="Liu C."/>
            <person name="Sun Q."/>
        </authorList>
    </citation>
    <scope>NUCLEOTIDE SEQUENCE</scope>
    <source>
        <strain evidence="7">NSJ-24</strain>
    </source>
</reference>
<dbReference type="PANTHER" id="PTHR43560:SF1">
    <property type="entry name" value="ION-TRANSLOCATING OXIDOREDUCTASE COMPLEX SUBUNIT B"/>
    <property type="match status" value="1"/>
</dbReference>
<dbReference type="PROSITE" id="PS51379">
    <property type="entry name" value="4FE4S_FER_2"/>
    <property type="match status" value="2"/>
</dbReference>
<evidence type="ECO:0000259" key="5">
    <source>
        <dbReference type="PROSITE" id="PS51379"/>
    </source>
</evidence>
<dbReference type="InterPro" id="IPR050395">
    <property type="entry name" value="4Fe4S_Ferredoxin_RnfB"/>
</dbReference>